<sequence>MLVFASSPMVRWGEMRTVLSVLIVVVAVQFAIPVPPQKKSYPSPSPYFNWTHNFSLELAHLAFDHAAAAYSPTPKPCLEPYGSKLIKRVAIPCDRVWDECWAFVSLSKEWIVVSFRGTVNRLQLTIEILDDVLFPKSSFEAGGAVVHYFSAAFSTVWPELNATIADLKEVYPNRSLLFTGHSLGGALASLASTQFAFDHKDSVNSSELLLVTFGQPRVGNMDYSVAHDRLVPNSWRIVHAKDLVAHIPSCYISLWSRKCSSYHNHATYHHGTEIWFPDDMSPGSMFRICTGRPTNEDSNCSDAYYYNMNITEHIFYFDVHVSEYGINGCRNVSRTLSMRGNRTPKFKEDGF</sequence>
<dbReference type="PANTHER" id="PTHR45908">
    <property type="entry name" value="PROTEIN CBG11750-RELATED"/>
    <property type="match status" value="1"/>
</dbReference>
<dbReference type="STRING" id="34508.A0A4U5PBL8"/>
<evidence type="ECO:0000259" key="1">
    <source>
        <dbReference type="Pfam" id="PF01764"/>
    </source>
</evidence>
<keyword evidence="3" id="KW-1185">Reference proteome</keyword>
<dbReference type="EMBL" id="AZBU02000002">
    <property type="protein sequence ID" value="TKR93364.1"/>
    <property type="molecule type" value="Genomic_DNA"/>
</dbReference>
<reference evidence="2 3" key="1">
    <citation type="journal article" date="2015" name="Genome Biol.">
        <title>Comparative genomics of Steinernema reveals deeply conserved gene regulatory networks.</title>
        <authorList>
            <person name="Dillman A.R."/>
            <person name="Macchietto M."/>
            <person name="Porter C.F."/>
            <person name="Rogers A."/>
            <person name="Williams B."/>
            <person name="Antoshechkin I."/>
            <person name="Lee M.M."/>
            <person name="Goodwin Z."/>
            <person name="Lu X."/>
            <person name="Lewis E.E."/>
            <person name="Goodrich-Blair H."/>
            <person name="Stock S.P."/>
            <person name="Adams B.J."/>
            <person name="Sternberg P.W."/>
            <person name="Mortazavi A."/>
        </authorList>
    </citation>
    <scope>NUCLEOTIDE SEQUENCE [LARGE SCALE GENOMIC DNA]</scope>
    <source>
        <strain evidence="2 3">ALL</strain>
    </source>
</reference>
<gene>
    <name evidence="2" type="ORF">L596_007836</name>
</gene>
<dbReference type="InterPro" id="IPR029058">
    <property type="entry name" value="AB_hydrolase_fold"/>
</dbReference>
<dbReference type="Proteomes" id="UP000298663">
    <property type="component" value="Unassembled WGS sequence"/>
</dbReference>
<dbReference type="InterPro" id="IPR002921">
    <property type="entry name" value="Fungal_lipase-type"/>
</dbReference>
<dbReference type="Pfam" id="PF01764">
    <property type="entry name" value="Lipase_3"/>
    <property type="match status" value="1"/>
</dbReference>
<dbReference type="Gene3D" id="3.40.50.1820">
    <property type="entry name" value="alpha/beta hydrolase"/>
    <property type="match status" value="1"/>
</dbReference>
<reference evidence="2 3" key="2">
    <citation type="journal article" date="2019" name="G3 (Bethesda)">
        <title>Hybrid Assembly of the Genome of the Entomopathogenic Nematode Steinernema carpocapsae Identifies the X-Chromosome.</title>
        <authorList>
            <person name="Serra L."/>
            <person name="Macchietto M."/>
            <person name="Macias-Munoz A."/>
            <person name="McGill C.J."/>
            <person name="Rodriguez I.M."/>
            <person name="Rodriguez B."/>
            <person name="Murad R."/>
            <person name="Mortazavi A."/>
        </authorList>
    </citation>
    <scope>NUCLEOTIDE SEQUENCE [LARGE SCALE GENOMIC DNA]</scope>
    <source>
        <strain evidence="2 3">ALL</strain>
    </source>
</reference>
<evidence type="ECO:0000313" key="3">
    <source>
        <dbReference type="Proteomes" id="UP000298663"/>
    </source>
</evidence>
<dbReference type="OrthoDB" id="426718at2759"/>
<evidence type="ECO:0000313" key="2">
    <source>
        <dbReference type="EMBL" id="TKR93364.1"/>
    </source>
</evidence>
<dbReference type="CDD" id="cd00519">
    <property type="entry name" value="Lipase_3"/>
    <property type="match status" value="1"/>
</dbReference>
<name>A0A4U5PBL8_STECR</name>
<feature type="domain" description="Fungal lipase-type" evidence="1">
    <location>
        <begin position="112"/>
        <end position="251"/>
    </location>
</feature>
<protein>
    <recommendedName>
        <fullName evidence="1">Fungal lipase-type domain-containing protein</fullName>
    </recommendedName>
</protein>
<dbReference type="GO" id="GO:0006629">
    <property type="term" value="P:lipid metabolic process"/>
    <property type="evidence" value="ECO:0007669"/>
    <property type="project" value="InterPro"/>
</dbReference>
<accession>A0A4U5PBL8</accession>
<dbReference type="AlphaFoldDB" id="A0A4U5PBL8"/>
<dbReference type="PANTHER" id="PTHR45908:SF19">
    <property type="entry name" value="FUNGAL LIPASE-LIKE DOMAIN-CONTAINING PROTEIN"/>
    <property type="match status" value="1"/>
</dbReference>
<comment type="caution">
    <text evidence="2">The sequence shown here is derived from an EMBL/GenBank/DDBJ whole genome shotgun (WGS) entry which is preliminary data.</text>
</comment>
<dbReference type="SUPFAM" id="SSF53474">
    <property type="entry name" value="alpha/beta-Hydrolases"/>
    <property type="match status" value="1"/>
</dbReference>
<organism evidence="2 3">
    <name type="scientific">Steinernema carpocapsae</name>
    <name type="common">Entomopathogenic nematode</name>
    <dbReference type="NCBI Taxonomy" id="34508"/>
    <lineage>
        <taxon>Eukaryota</taxon>
        <taxon>Metazoa</taxon>
        <taxon>Ecdysozoa</taxon>
        <taxon>Nematoda</taxon>
        <taxon>Chromadorea</taxon>
        <taxon>Rhabditida</taxon>
        <taxon>Tylenchina</taxon>
        <taxon>Panagrolaimomorpha</taxon>
        <taxon>Strongyloidoidea</taxon>
        <taxon>Steinernematidae</taxon>
        <taxon>Steinernema</taxon>
    </lineage>
</organism>
<proteinExistence type="predicted"/>